<keyword evidence="2" id="KW-1185">Reference proteome</keyword>
<gene>
    <name evidence="1" type="ORF">FKR81_32445</name>
</gene>
<dbReference type="RefSeq" id="WP_146357886.1">
    <property type="nucleotide sequence ID" value="NZ_VOBR01000026.1"/>
</dbReference>
<dbReference type="EMBL" id="VOBR01000026">
    <property type="protein sequence ID" value="TWP47424.1"/>
    <property type="molecule type" value="Genomic_DNA"/>
</dbReference>
<reference evidence="1 2" key="1">
    <citation type="submission" date="2019-07" db="EMBL/GenBank/DDBJ databases">
        <title>Lentzea xizangensis sp. nov., isolated from Qinghai-Tibetan Plateau Soils.</title>
        <authorList>
            <person name="Huang J."/>
        </authorList>
    </citation>
    <scope>NUCLEOTIDE SEQUENCE [LARGE SCALE GENOMIC DNA]</scope>
    <source>
        <strain evidence="1 2">FXJ1.1311</strain>
    </source>
</reference>
<comment type="caution">
    <text evidence="1">The sequence shown here is derived from an EMBL/GenBank/DDBJ whole genome shotgun (WGS) entry which is preliminary data.</text>
</comment>
<sequence>MPDERPYWPPLVPMGIQLNGPDLDEDARMLIGLGAVVRAASAADHTLRMLYCALVGSPYAVVIAAGQMTSQLIKDCRALINVRLDLTPESKIRILSLLNELHQRSERRNRFVHDIWVGGLDGQSELMRSKRGTKDLSLEPITLDQLIDTASGIIGTQIQITRWISEALPQAVGMEARLRLIEAQAREDEVGR</sequence>
<dbReference type="OrthoDB" id="5146519at2"/>
<accession>A0A563EK49</accession>
<dbReference type="Proteomes" id="UP000316639">
    <property type="component" value="Unassembled WGS sequence"/>
</dbReference>
<evidence type="ECO:0000313" key="1">
    <source>
        <dbReference type="EMBL" id="TWP47424.1"/>
    </source>
</evidence>
<protein>
    <submittedName>
        <fullName evidence="1">Uncharacterized protein</fullName>
    </submittedName>
</protein>
<evidence type="ECO:0000313" key="2">
    <source>
        <dbReference type="Proteomes" id="UP000316639"/>
    </source>
</evidence>
<name>A0A563EK49_9PSEU</name>
<dbReference type="AlphaFoldDB" id="A0A563EK49"/>
<proteinExistence type="predicted"/>
<organism evidence="1 2">
    <name type="scientific">Lentzea tibetensis</name>
    <dbReference type="NCBI Taxonomy" id="2591470"/>
    <lineage>
        <taxon>Bacteria</taxon>
        <taxon>Bacillati</taxon>
        <taxon>Actinomycetota</taxon>
        <taxon>Actinomycetes</taxon>
        <taxon>Pseudonocardiales</taxon>
        <taxon>Pseudonocardiaceae</taxon>
        <taxon>Lentzea</taxon>
    </lineage>
</organism>